<feature type="domain" description="GDP/GTP exchange factor Sec2 N-terminal" evidence="4">
    <location>
        <begin position="116"/>
        <end position="192"/>
    </location>
</feature>
<feature type="coiled-coil region" evidence="2">
    <location>
        <begin position="125"/>
        <end position="212"/>
    </location>
</feature>
<dbReference type="SUPFAM" id="SSF144284">
    <property type="entry name" value="Sec2 N-terminal region"/>
    <property type="match status" value="1"/>
</dbReference>
<dbReference type="Gene3D" id="6.10.140.910">
    <property type="match status" value="1"/>
</dbReference>
<evidence type="ECO:0000256" key="3">
    <source>
        <dbReference type="SAM" id="MobiDB-lite"/>
    </source>
</evidence>
<dbReference type="InterPro" id="IPR040351">
    <property type="entry name" value="RAB3IL/RAB3IP/Sec2"/>
</dbReference>
<feature type="compositionally biased region" description="Basic and acidic residues" evidence="3">
    <location>
        <begin position="13"/>
        <end position="27"/>
    </location>
</feature>
<dbReference type="GO" id="GO:0051286">
    <property type="term" value="C:cell tip"/>
    <property type="evidence" value="ECO:0007669"/>
    <property type="project" value="TreeGrafter"/>
</dbReference>
<feature type="region of interest" description="Disordered" evidence="3">
    <location>
        <begin position="69"/>
        <end position="96"/>
    </location>
</feature>
<keyword evidence="6" id="KW-1185">Reference proteome</keyword>
<dbReference type="GO" id="GO:0006887">
    <property type="term" value="P:exocytosis"/>
    <property type="evidence" value="ECO:0007669"/>
    <property type="project" value="TreeGrafter"/>
</dbReference>
<dbReference type="PANTHER" id="PTHR14430">
    <property type="entry name" value="RABIN3-RELATED"/>
    <property type="match status" value="1"/>
</dbReference>
<name>A0A9P4QDF7_9PEZI</name>
<comment type="caution">
    <text evidence="5">The sequence shown here is derived from an EMBL/GenBank/DDBJ whole genome shotgun (WGS) entry which is preliminary data.</text>
</comment>
<dbReference type="Proteomes" id="UP000799441">
    <property type="component" value="Unassembled WGS sequence"/>
</dbReference>
<reference evidence="5" key="1">
    <citation type="journal article" date="2020" name="Stud. Mycol.">
        <title>101 Dothideomycetes genomes: a test case for predicting lifestyles and emergence of pathogens.</title>
        <authorList>
            <person name="Haridas S."/>
            <person name="Albert R."/>
            <person name="Binder M."/>
            <person name="Bloem J."/>
            <person name="Labutti K."/>
            <person name="Salamov A."/>
            <person name="Andreopoulos B."/>
            <person name="Baker S."/>
            <person name="Barry K."/>
            <person name="Bills G."/>
            <person name="Bluhm B."/>
            <person name="Cannon C."/>
            <person name="Castanera R."/>
            <person name="Culley D."/>
            <person name="Daum C."/>
            <person name="Ezra D."/>
            <person name="Gonzalez J."/>
            <person name="Henrissat B."/>
            <person name="Kuo A."/>
            <person name="Liang C."/>
            <person name="Lipzen A."/>
            <person name="Lutzoni F."/>
            <person name="Magnuson J."/>
            <person name="Mondo S."/>
            <person name="Nolan M."/>
            <person name="Ohm R."/>
            <person name="Pangilinan J."/>
            <person name="Park H.-J."/>
            <person name="Ramirez L."/>
            <person name="Alfaro M."/>
            <person name="Sun H."/>
            <person name="Tritt A."/>
            <person name="Yoshinaga Y."/>
            <person name="Zwiers L.-H."/>
            <person name="Turgeon B."/>
            <person name="Goodwin S."/>
            <person name="Spatafora J."/>
            <person name="Crous P."/>
            <person name="Grigoriev I."/>
        </authorList>
    </citation>
    <scope>NUCLEOTIDE SEQUENCE</scope>
    <source>
        <strain evidence="5">CBS 116435</strain>
    </source>
</reference>
<dbReference type="OrthoDB" id="5560525at2759"/>
<protein>
    <recommendedName>
        <fullName evidence="4">GDP/GTP exchange factor Sec2 N-terminal domain-containing protein</fullName>
    </recommendedName>
</protein>
<evidence type="ECO:0000259" key="4">
    <source>
        <dbReference type="Pfam" id="PF06428"/>
    </source>
</evidence>
<dbReference type="PANTHER" id="PTHR14430:SF4">
    <property type="entry name" value="GDP_GTP EXCHANGE FACTOR SEC2 N-TERMINAL DOMAIN-CONTAINING PROTEIN"/>
    <property type="match status" value="1"/>
</dbReference>
<evidence type="ECO:0000256" key="2">
    <source>
        <dbReference type="SAM" id="Coils"/>
    </source>
</evidence>
<proteinExistence type="predicted"/>
<sequence>METNGLSNARLHAPHDSAHSHDEPARVRELEEEVSLLTEKVMESTGRFANYENEIRRLNALVRARNASEDGSVDESSHGNNVRSPMTVSKPGISRFGSFMYPRKPSGTVERMPPQISNASTRERERELEAALTKEQALRQAAEHKVAEVNGEIEELSTTLFQQANEMVATERRENAKLKERLQIVERRDIDRKRRLERLEAAQKRIDRARALLVPR</sequence>
<evidence type="ECO:0000256" key="1">
    <source>
        <dbReference type="ARBA" id="ARBA00023054"/>
    </source>
</evidence>
<dbReference type="GO" id="GO:0070319">
    <property type="term" value="C:Golgi to plasma membrane transport vesicle"/>
    <property type="evidence" value="ECO:0007669"/>
    <property type="project" value="TreeGrafter"/>
</dbReference>
<dbReference type="EMBL" id="MU003775">
    <property type="protein sequence ID" value="KAF2723653.1"/>
    <property type="molecule type" value="Genomic_DNA"/>
</dbReference>
<keyword evidence="1 2" id="KW-0175">Coiled coil</keyword>
<feature type="region of interest" description="Disordered" evidence="3">
    <location>
        <begin position="103"/>
        <end position="122"/>
    </location>
</feature>
<feature type="region of interest" description="Disordered" evidence="3">
    <location>
        <begin position="1"/>
        <end position="27"/>
    </location>
</feature>
<dbReference type="AlphaFoldDB" id="A0A9P4QDF7"/>
<dbReference type="InterPro" id="IPR009449">
    <property type="entry name" value="Sec2_N"/>
</dbReference>
<evidence type="ECO:0000313" key="5">
    <source>
        <dbReference type="EMBL" id="KAF2723653.1"/>
    </source>
</evidence>
<dbReference type="GO" id="GO:0005085">
    <property type="term" value="F:guanyl-nucleotide exchange factor activity"/>
    <property type="evidence" value="ECO:0007669"/>
    <property type="project" value="InterPro"/>
</dbReference>
<evidence type="ECO:0000313" key="6">
    <source>
        <dbReference type="Proteomes" id="UP000799441"/>
    </source>
</evidence>
<organism evidence="5 6">
    <name type="scientific">Polychaeton citri CBS 116435</name>
    <dbReference type="NCBI Taxonomy" id="1314669"/>
    <lineage>
        <taxon>Eukaryota</taxon>
        <taxon>Fungi</taxon>
        <taxon>Dikarya</taxon>
        <taxon>Ascomycota</taxon>
        <taxon>Pezizomycotina</taxon>
        <taxon>Dothideomycetes</taxon>
        <taxon>Dothideomycetidae</taxon>
        <taxon>Capnodiales</taxon>
        <taxon>Capnodiaceae</taxon>
        <taxon>Polychaeton</taxon>
    </lineage>
</organism>
<gene>
    <name evidence="5" type="ORF">K431DRAFT_292339</name>
</gene>
<dbReference type="Pfam" id="PF06428">
    <property type="entry name" value="Sec2p"/>
    <property type="match status" value="1"/>
</dbReference>
<accession>A0A9P4QDF7</accession>
<feature type="compositionally biased region" description="Polar residues" evidence="3">
    <location>
        <begin position="78"/>
        <end position="87"/>
    </location>
</feature>